<name>A0ABD2N4J1_9CUCU</name>
<reference evidence="9 10" key="1">
    <citation type="journal article" date="2021" name="BMC Biol.">
        <title>Horizontally acquired antibacterial genes associated with adaptive radiation of ladybird beetles.</title>
        <authorList>
            <person name="Li H.S."/>
            <person name="Tang X.F."/>
            <person name="Huang Y.H."/>
            <person name="Xu Z.Y."/>
            <person name="Chen M.L."/>
            <person name="Du X.Y."/>
            <person name="Qiu B.Y."/>
            <person name="Chen P.T."/>
            <person name="Zhang W."/>
            <person name="Slipinski A."/>
            <person name="Escalona H.E."/>
            <person name="Waterhouse R.M."/>
            <person name="Zwick A."/>
            <person name="Pang H."/>
        </authorList>
    </citation>
    <scope>NUCLEOTIDE SEQUENCE [LARGE SCALE GENOMIC DNA]</scope>
    <source>
        <strain evidence="9">SYSU2018</strain>
    </source>
</reference>
<comment type="similarity">
    <text evidence="2">Belongs to the MIP/aquaporin (TC 1.A.8) family. AQP11/AQP12 subfamily.</text>
</comment>
<protein>
    <recommendedName>
        <fullName evidence="8">Aquaporin</fullName>
    </recommendedName>
</protein>
<dbReference type="SUPFAM" id="SSF81338">
    <property type="entry name" value="Aquaporin-like"/>
    <property type="match status" value="1"/>
</dbReference>
<evidence type="ECO:0000256" key="3">
    <source>
        <dbReference type="ARBA" id="ARBA00022448"/>
    </source>
</evidence>
<evidence type="ECO:0000256" key="6">
    <source>
        <dbReference type="ARBA" id="ARBA00022989"/>
    </source>
</evidence>
<dbReference type="PIRSF" id="PIRSF017529">
    <property type="entry name" value="Aquaporin_11/12"/>
    <property type="match status" value="1"/>
</dbReference>
<sequence>MAKRMATKVYRLFRNLGIVGYSSKKNIFGIHPLVISTTYIAISIGCCYLLRKAVKSLMNENVFRDIILEFITTIEMCISFFELIIITENWGIWAYAIFLFFLALLWDKTWSDASACPYTSMEEVIEGNRDYSNAALRIFAQIVGGLVTFSFVQLFWAMELVHTHKGKAFEDCTADLQVPMCMGAFIEAVGTCLCRLIARALSHTENRFASFINAVSSTIIVVAAFDTTGGYFNPALATSLKLGCDGNTFMEHFVTYWVGAIIGSIAAFYIFKSQKVQDYLDNIKPKTE</sequence>
<dbReference type="AlphaFoldDB" id="A0ABD2N4J1"/>
<feature type="transmembrane region" description="Helical" evidence="8">
    <location>
        <begin position="62"/>
        <end position="84"/>
    </location>
</feature>
<dbReference type="GO" id="GO:0016020">
    <property type="term" value="C:membrane"/>
    <property type="evidence" value="ECO:0007669"/>
    <property type="project" value="UniProtKB-SubCell"/>
</dbReference>
<evidence type="ECO:0000256" key="5">
    <source>
        <dbReference type="ARBA" id="ARBA00022737"/>
    </source>
</evidence>
<feature type="transmembrane region" description="Helical" evidence="8">
    <location>
        <begin position="253"/>
        <end position="271"/>
    </location>
</feature>
<keyword evidence="10" id="KW-1185">Reference proteome</keyword>
<evidence type="ECO:0000256" key="1">
    <source>
        <dbReference type="ARBA" id="ARBA00004141"/>
    </source>
</evidence>
<evidence type="ECO:0000256" key="2">
    <source>
        <dbReference type="ARBA" id="ARBA00005900"/>
    </source>
</evidence>
<dbReference type="InterPro" id="IPR016697">
    <property type="entry name" value="Aquaporin_11/12"/>
</dbReference>
<feature type="transmembrane region" description="Helical" evidence="8">
    <location>
        <begin position="138"/>
        <end position="156"/>
    </location>
</feature>
<evidence type="ECO:0000313" key="10">
    <source>
        <dbReference type="Proteomes" id="UP001516400"/>
    </source>
</evidence>
<proteinExistence type="inferred from homology"/>
<keyword evidence="6 8" id="KW-1133">Transmembrane helix</keyword>
<feature type="transmembrane region" description="Helical" evidence="8">
    <location>
        <begin position="90"/>
        <end position="106"/>
    </location>
</feature>
<dbReference type="PANTHER" id="PTHR21191">
    <property type="entry name" value="AQUAPORIN"/>
    <property type="match status" value="1"/>
</dbReference>
<accession>A0ABD2N4J1</accession>
<keyword evidence="3" id="KW-0813">Transport</keyword>
<dbReference type="FunFam" id="1.20.1080.10:FF:000018">
    <property type="entry name" value="Aquaporin"/>
    <property type="match status" value="1"/>
</dbReference>
<evidence type="ECO:0000256" key="7">
    <source>
        <dbReference type="ARBA" id="ARBA00023136"/>
    </source>
</evidence>
<feature type="transmembrane region" description="Helical" evidence="8">
    <location>
        <begin position="176"/>
        <end position="198"/>
    </location>
</feature>
<keyword evidence="7 8" id="KW-0472">Membrane</keyword>
<evidence type="ECO:0000313" key="9">
    <source>
        <dbReference type="EMBL" id="KAL3273601.1"/>
    </source>
</evidence>
<dbReference type="EMBL" id="JABFTP020000062">
    <property type="protein sequence ID" value="KAL3273601.1"/>
    <property type="molecule type" value="Genomic_DNA"/>
</dbReference>
<keyword evidence="4 8" id="KW-0812">Transmembrane</keyword>
<comment type="subcellular location">
    <subcellularLocation>
        <location evidence="1">Membrane</location>
        <topology evidence="1">Multi-pass membrane protein</topology>
    </subcellularLocation>
</comment>
<dbReference type="InterPro" id="IPR051883">
    <property type="entry name" value="AQP11/12_channel"/>
</dbReference>
<feature type="transmembrane region" description="Helical" evidence="8">
    <location>
        <begin position="210"/>
        <end position="233"/>
    </location>
</feature>
<dbReference type="Gene3D" id="1.20.1080.10">
    <property type="entry name" value="Glycerol uptake facilitator protein"/>
    <property type="match status" value="1"/>
</dbReference>
<dbReference type="Proteomes" id="UP001516400">
    <property type="component" value="Unassembled WGS sequence"/>
</dbReference>
<dbReference type="InterPro" id="IPR023271">
    <property type="entry name" value="Aquaporin-like"/>
</dbReference>
<organism evidence="9 10">
    <name type="scientific">Cryptolaemus montrouzieri</name>
    <dbReference type="NCBI Taxonomy" id="559131"/>
    <lineage>
        <taxon>Eukaryota</taxon>
        <taxon>Metazoa</taxon>
        <taxon>Ecdysozoa</taxon>
        <taxon>Arthropoda</taxon>
        <taxon>Hexapoda</taxon>
        <taxon>Insecta</taxon>
        <taxon>Pterygota</taxon>
        <taxon>Neoptera</taxon>
        <taxon>Endopterygota</taxon>
        <taxon>Coleoptera</taxon>
        <taxon>Polyphaga</taxon>
        <taxon>Cucujiformia</taxon>
        <taxon>Coccinelloidea</taxon>
        <taxon>Coccinellidae</taxon>
        <taxon>Scymninae</taxon>
        <taxon>Scymnini</taxon>
        <taxon>Cryptolaemus</taxon>
    </lineage>
</organism>
<dbReference type="PANTHER" id="PTHR21191:SF16">
    <property type="entry name" value="AQUAPORIN"/>
    <property type="match status" value="1"/>
</dbReference>
<gene>
    <name evidence="9" type="ORF">HHI36_015033</name>
</gene>
<evidence type="ECO:0000256" key="4">
    <source>
        <dbReference type="ARBA" id="ARBA00022692"/>
    </source>
</evidence>
<comment type="caution">
    <text evidence="9">The sequence shown here is derived from an EMBL/GenBank/DDBJ whole genome shotgun (WGS) entry which is preliminary data.</text>
</comment>
<keyword evidence="5" id="KW-0677">Repeat</keyword>
<feature type="transmembrane region" description="Helical" evidence="8">
    <location>
        <begin position="30"/>
        <end position="50"/>
    </location>
</feature>
<evidence type="ECO:0000256" key="8">
    <source>
        <dbReference type="PIRNR" id="PIRNR017529"/>
    </source>
</evidence>